<dbReference type="RefSeq" id="WP_088908153.1">
    <property type="nucleotide sequence ID" value="NZ_CP018145.1"/>
</dbReference>
<dbReference type="KEGG" id="bfm:BP422_13070"/>
<protein>
    <recommendedName>
        <fullName evidence="3">Phage portal protein</fullName>
    </recommendedName>
</protein>
<evidence type="ECO:0000313" key="2">
    <source>
        <dbReference type="Proteomes" id="UP000197781"/>
    </source>
</evidence>
<accession>A0A220MHI2</accession>
<sequence>MDIYLWIDNAKELIRLPVLPSEFKINEGQNNETYDTVKHGEIKLIGLRKLATCSIESFFPDQNNDYTFVRDKTMSGIEYAKTILRWKDMRLPIRMIIPQLDINLPMTIESFEYGADTTTDIPYTLELSEFKFPQIKINPMKNKKGK</sequence>
<dbReference type="EMBL" id="CP018145">
    <property type="protein sequence ID" value="ASJ54405.1"/>
    <property type="molecule type" value="Genomic_DNA"/>
</dbReference>
<evidence type="ECO:0000313" key="1">
    <source>
        <dbReference type="EMBL" id="ASJ54405.1"/>
    </source>
</evidence>
<name>A0A220MHI2_9BACL</name>
<evidence type="ECO:0008006" key="3">
    <source>
        <dbReference type="Google" id="ProtNLM"/>
    </source>
</evidence>
<proteinExistence type="predicted"/>
<organism evidence="1 2">
    <name type="scientific">Brevibacillus formosus</name>
    <dbReference type="NCBI Taxonomy" id="54913"/>
    <lineage>
        <taxon>Bacteria</taxon>
        <taxon>Bacillati</taxon>
        <taxon>Bacillota</taxon>
        <taxon>Bacilli</taxon>
        <taxon>Bacillales</taxon>
        <taxon>Paenibacillaceae</taxon>
        <taxon>Brevibacillus</taxon>
    </lineage>
</organism>
<reference evidence="1 2" key="1">
    <citation type="submission" date="2016-11" db="EMBL/GenBank/DDBJ databases">
        <authorList>
            <person name="Jaros S."/>
            <person name="Januszkiewicz K."/>
            <person name="Wedrychowicz H."/>
        </authorList>
    </citation>
    <scope>NUCLEOTIDE SEQUENCE [LARGE SCALE GENOMIC DNA]</scope>
    <source>
        <strain evidence="1 2">NF2</strain>
    </source>
</reference>
<dbReference type="Proteomes" id="UP000197781">
    <property type="component" value="Chromosome"/>
</dbReference>
<gene>
    <name evidence="1" type="ORF">BP422_13070</name>
</gene>
<dbReference type="AlphaFoldDB" id="A0A220MHI2"/>